<dbReference type="InterPro" id="IPR051344">
    <property type="entry name" value="Vgb"/>
</dbReference>
<dbReference type="AlphaFoldDB" id="A0A7S0ZDT2"/>
<reference evidence="1" key="1">
    <citation type="submission" date="2021-01" db="EMBL/GenBank/DDBJ databases">
        <authorList>
            <person name="Corre E."/>
            <person name="Pelletier E."/>
            <person name="Niang G."/>
            <person name="Scheremetjew M."/>
            <person name="Finn R."/>
            <person name="Kale V."/>
            <person name="Holt S."/>
            <person name="Cochrane G."/>
            <person name="Meng A."/>
            <person name="Brown T."/>
            <person name="Cohen L."/>
        </authorList>
    </citation>
    <scope>NUCLEOTIDE SEQUENCE</scope>
    <source>
        <strain evidence="1">CCMP3278</strain>
    </source>
</reference>
<organism evidence="1">
    <name type="scientific">Timspurckia oligopyrenoides</name>
    <dbReference type="NCBI Taxonomy" id="708627"/>
    <lineage>
        <taxon>Eukaryota</taxon>
        <taxon>Rhodophyta</taxon>
        <taxon>Bangiophyceae</taxon>
        <taxon>Porphyridiales</taxon>
        <taxon>Porphyridiaceae</taxon>
        <taxon>Timspurckia</taxon>
    </lineage>
</organism>
<dbReference type="InterPro" id="IPR011045">
    <property type="entry name" value="N2O_reductase_N"/>
</dbReference>
<dbReference type="PANTHER" id="PTHR40274:SF3">
    <property type="entry name" value="VIRGINIAMYCIN B LYASE"/>
    <property type="match status" value="1"/>
</dbReference>
<dbReference type="PANTHER" id="PTHR40274">
    <property type="entry name" value="VIRGINIAMYCIN B LYASE"/>
    <property type="match status" value="1"/>
</dbReference>
<dbReference type="SUPFAM" id="SSF50974">
    <property type="entry name" value="Nitrous oxide reductase, N-terminal domain"/>
    <property type="match status" value="1"/>
</dbReference>
<proteinExistence type="predicted"/>
<evidence type="ECO:0008006" key="2">
    <source>
        <dbReference type="Google" id="ProtNLM"/>
    </source>
</evidence>
<dbReference type="Gene3D" id="2.130.10.10">
    <property type="entry name" value="YVTN repeat-like/Quinoprotein amine dehydrogenase"/>
    <property type="match status" value="3"/>
</dbReference>
<dbReference type="EMBL" id="HBFP01004349">
    <property type="protein sequence ID" value="CAD8818705.1"/>
    <property type="molecule type" value="Transcribed_RNA"/>
</dbReference>
<accession>A0A7S0ZDT2</accession>
<sequence length="446" mass="49045">MASDPVPMSELRTEINGTRITVQDYAMRWHDPSAAHSTHEITFDGSDPQPEYIWVSGMMDDQIARISIQDPTTQQMFKFQPGDQPHTLRFDTSGNLWVGLEYSGTIIKLKNHVLSMNTEGDTAYVISEHDIETCLDVHIATTASGSSNRIETPINTHPHAWCFDRHGQYIWFTGKLTNTVGRVHVASKVVEHFALPTLGAVPIYVSVGPDGNVWGTCLGNNNIFRVTTGECPVVTEIPITTNGADSRPIAIKPPPVIGNSESDPSLRFMWWSNEKGHSICRISVDKVEEVVKQTSSGKLRNMKKTVGPHGVGMMNGVKQELADLVETIEVPMTQRNMLLAGLAFDCAGNVWTQSYVDLSHPVPSGVDFIVKIDSAVLNAQRIDPSAASERDEFAGKIDPTGIAITHIAIPTDKTVLHRIIAGPDGKSMWFTELSRDRVGIVREQAV</sequence>
<gene>
    <name evidence="1" type="ORF">TOLI1172_LOCUS3094</name>
</gene>
<evidence type="ECO:0000313" key="1">
    <source>
        <dbReference type="EMBL" id="CAD8818705.1"/>
    </source>
</evidence>
<dbReference type="InterPro" id="IPR015943">
    <property type="entry name" value="WD40/YVTN_repeat-like_dom_sf"/>
</dbReference>
<protein>
    <recommendedName>
        <fullName evidence="2">Virginiamycin B lyase</fullName>
    </recommendedName>
</protein>
<name>A0A7S0ZDT2_9RHOD</name>